<sequence>MKYSILICVTVFSLLSCKNETQKTETSLIPESEKTFSQESPLEQSIKRGEAVYIDFCKRCHMPNGKGVGTTYPPLAGSNWLEEKRKESIHSVKYGLNGEIQVNGKTYNNVMTPLGLSDDEVADVMNYVMNSWGNTQETMVTEDEVSAIKK</sequence>
<dbReference type="STRING" id="216432.CA2559_12333"/>
<dbReference type="AlphaFoldDB" id="A3UAI9"/>
<dbReference type="PROSITE" id="PS51257">
    <property type="entry name" value="PROKAR_LIPOPROTEIN"/>
    <property type="match status" value="1"/>
</dbReference>
<dbReference type="GeneID" id="89454181"/>
<gene>
    <name evidence="6" type="ordered locus">CA2559_12333</name>
</gene>
<evidence type="ECO:0000256" key="3">
    <source>
        <dbReference type="ARBA" id="ARBA00023004"/>
    </source>
</evidence>
<dbReference type="RefSeq" id="WP_013188206.1">
    <property type="nucleotide sequence ID" value="NC_014230.1"/>
</dbReference>
<dbReference type="EMBL" id="CP002046">
    <property type="protein sequence ID" value="EAP86825.1"/>
    <property type="molecule type" value="Genomic_DNA"/>
</dbReference>
<organism evidence="6 7">
    <name type="scientific">Croceibacter atlanticus (strain ATCC BAA-628 / JCM 21780 / CIP 108009 / IAM 15332 / KCTC 12090 / HTCC2559)</name>
    <dbReference type="NCBI Taxonomy" id="216432"/>
    <lineage>
        <taxon>Bacteria</taxon>
        <taxon>Pseudomonadati</taxon>
        <taxon>Bacteroidota</taxon>
        <taxon>Flavobacteriia</taxon>
        <taxon>Flavobacteriales</taxon>
        <taxon>Flavobacteriaceae</taxon>
        <taxon>Croceibacter</taxon>
    </lineage>
</organism>
<dbReference type="eggNOG" id="COG2010">
    <property type="taxonomic scope" value="Bacteria"/>
</dbReference>
<keyword evidence="6" id="KW-0812">Transmembrane</keyword>
<protein>
    <submittedName>
        <fullName evidence="6">Probable major anaerobically induced outer membrane transmembrane protein</fullName>
    </submittedName>
</protein>
<dbReference type="PANTHER" id="PTHR35008">
    <property type="entry name" value="BLL4482 PROTEIN-RELATED"/>
    <property type="match status" value="1"/>
</dbReference>
<dbReference type="KEGG" id="cat:CA2559_12333"/>
<dbReference type="GO" id="GO:0046872">
    <property type="term" value="F:metal ion binding"/>
    <property type="evidence" value="ECO:0007669"/>
    <property type="project" value="UniProtKB-KW"/>
</dbReference>
<dbReference type="Pfam" id="PF00034">
    <property type="entry name" value="Cytochrom_C"/>
    <property type="match status" value="1"/>
</dbReference>
<dbReference type="PROSITE" id="PS51007">
    <property type="entry name" value="CYTC"/>
    <property type="match status" value="1"/>
</dbReference>
<dbReference type="SUPFAM" id="SSF46626">
    <property type="entry name" value="Cytochrome c"/>
    <property type="match status" value="1"/>
</dbReference>
<feature type="domain" description="Cytochrome c" evidence="5">
    <location>
        <begin position="44"/>
        <end position="132"/>
    </location>
</feature>
<dbReference type="InterPro" id="IPR051459">
    <property type="entry name" value="Cytochrome_c-type_DH"/>
</dbReference>
<evidence type="ECO:0000256" key="4">
    <source>
        <dbReference type="PROSITE-ProRule" id="PRU00433"/>
    </source>
</evidence>
<proteinExistence type="predicted"/>
<keyword evidence="2 4" id="KW-0479">Metal-binding</keyword>
<evidence type="ECO:0000313" key="6">
    <source>
        <dbReference type="EMBL" id="EAP86825.1"/>
    </source>
</evidence>
<accession>A3UAI9</accession>
<dbReference type="HOGENOM" id="CLU_093848_2_2_10"/>
<keyword evidence="1 4" id="KW-0349">Heme</keyword>
<dbReference type="Gene3D" id="1.10.760.10">
    <property type="entry name" value="Cytochrome c-like domain"/>
    <property type="match status" value="1"/>
</dbReference>
<evidence type="ECO:0000313" key="7">
    <source>
        <dbReference type="Proteomes" id="UP000002297"/>
    </source>
</evidence>
<dbReference type="OrthoDB" id="9811395at2"/>
<dbReference type="GO" id="GO:0020037">
    <property type="term" value="F:heme binding"/>
    <property type="evidence" value="ECO:0007669"/>
    <property type="project" value="InterPro"/>
</dbReference>
<keyword evidence="6" id="KW-0472">Membrane</keyword>
<reference evidence="6 7" key="1">
    <citation type="journal article" date="2010" name="J. Bacteriol.">
        <title>The complete genome sequence of Croceibacter atlanticus HTCC2559T.</title>
        <authorList>
            <person name="Oh H.M."/>
            <person name="Kang I."/>
            <person name="Ferriera S."/>
            <person name="Giovannoni S.J."/>
            <person name="Cho J.C."/>
        </authorList>
    </citation>
    <scope>NUCLEOTIDE SEQUENCE [LARGE SCALE GENOMIC DNA]</scope>
    <source>
        <strain evidence="7">ATCC BAA-628 / HTCC2559 / KCTC 12090</strain>
    </source>
</reference>
<dbReference type="InterPro" id="IPR009056">
    <property type="entry name" value="Cyt_c-like_dom"/>
</dbReference>
<evidence type="ECO:0000256" key="1">
    <source>
        <dbReference type="ARBA" id="ARBA00022617"/>
    </source>
</evidence>
<keyword evidence="7" id="KW-1185">Reference proteome</keyword>
<dbReference type="Proteomes" id="UP000002297">
    <property type="component" value="Chromosome"/>
</dbReference>
<dbReference type="GO" id="GO:0009055">
    <property type="term" value="F:electron transfer activity"/>
    <property type="evidence" value="ECO:0007669"/>
    <property type="project" value="InterPro"/>
</dbReference>
<keyword evidence="3 4" id="KW-0408">Iron</keyword>
<dbReference type="InterPro" id="IPR036909">
    <property type="entry name" value="Cyt_c-like_dom_sf"/>
</dbReference>
<evidence type="ECO:0000256" key="2">
    <source>
        <dbReference type="ARBA" id="ARBA00022723"/>
    </source>
</evidence>
<evidence type="ECO:0000259" key="5">
    <source>
        <dbReference type="PROSITE" id="PS51007"/>
    </source>
</evidence>
<name>A3UAI9_CROAH</name>
<dbReference type="PANTHER" id="PTHR35008:SF8">
    <property type="entry name" value="ALCOHOL DEHYDROGENASE CYTOCHROME C SUBUNIT"/>
    <property type="match status" value="1"/>
</dbReference>